<feature type="compositionally biased region" description="Basic and acidic residues" evidence="1">
    <location>
        <begin position="407"/>
        <end position="420"/>
    </location>
</feature>
<dbReference type="Pfam" id="PF00092">
    <property type="entry name" value="VWA"/>
    <property type="match status" value="1"/>
</dbReference>
<comment type="caution">
    <text evidence="3">The sequence shown here is derived from an EMBL/GenBank/DDBJ whole genome shotgun (WGS) entry which is preliminary data.</text>
</comment>
<protein>
    <submittedName>
        <fullName evidence="3">VWA domain-containing protein</fullName>
    </submittedName>
</protein>
<dbReference type="PANTHER" id="PTHR41248">
    <property type="entry name" value="NORD PROTEIN"/>
    <property type="match status" value="1"/>
</dbReference>
<dbReference type="InterPro" id="IPR036465">
    <property type="entry name" value="vWFA_dom_sf"/>
</dbReference>
<name>A0A371XCS0_9HYPH</name>
<dbReference type="PANTHER" id="PTHR41248:SF1">
    <property type="entry name" value="NORD PROTEIN"/>
    <property type="match status" value="1"/>
</dbReference>
<dbReference type="Proteomes" id="UP000262379">
    <property type="component" value="Unassembled WGS sequence"/>
</dbReference>
<dbReference type="SMART" id="SM00327">
    <property type="entry name" value="VWA"/>
    <property type="match status" value="1"/>
</dbReference>
<dbReference type="AlphaFoldDB" id="A0A371XCS0"/>
<dbReference type="InterPro" id="IPR002035">
    <property type="entry name" value="VWF_A"/>
</dbReference>
<dbReference type="Gene3D" id="3.40.50.410">
    <property type="entry name" value="von Willebrand factor, type A domain"/>
    <property type="match status" value="1"/>
</dbReference>
<dbReference type="PROSITE" id="PS50234">
    <property type="entry name" value="VWFA"/>
    <property type="match status" value="1"/>
</dbReference>
<dbReference type="CDD" id="cd01454">
    <property type="entry name" value="vWA_norD_type"/>
    <property type="match status" value="1"/>
</dbReference>
<evidence type="ECO:0000313" key="4">
    <source>
        <dbReference type="Proteomes" id="UP000262379"/>
    </source>
</evidence>
<sequence>MIVAEKMETGAFPTDWQERWRVAHERIDHAGYGVGVAQAYRRAGPILAEHAGPALAVRLGSTISTVAIRGGRRSAQLLVDAALQLARNADDPAQLRLWLDLVEDVAKRAPESIAHWLTHHEQLWKTLGFEGMVAFTRMGLAISRDDRERRRAFFSLVSAEARKLLEQRADAASFPGLLPALKPYLAALWNIAPPIAQTPIDAPEIMKRRAGFGGGGIRLPSSFTGFSDEDQKLLFRASLAHIGAHHRFTRTRFPATGLKPLQLAIVSLIEDARVERLAIGEMPGLFDLWKRFHSARPEGTPIAISLMARLSRALLDPSYEDTHGFVEKGRTLFEEAVAANIGDQQLSRRIGGLLGNDIGQMRLQFDAKTYVVQPAYRDDNLAIWDFGDQSEQAIEIEAMVEGARLEQQDAEDGRREEGAGAEKQAGSVHEASSDEGIFVARYPEYDYVTGQLRPDWCTVREFPARHSAGASASALAQSRSDLVDKIAAMIRASRVSRQERIRHQPEGEFLDIDACIAAMVAWRAGEPPDTRIYGRYERRARDMSVLVLLDTSYSTRDRVRATDVSVLDTEKLATALLARAMTEVGDPFAIAAFCSDTREDVRYLRIKDFERSFDEYALGRLAGLESALSTRLGAVIRHAGHDLKRRSSYRRLLLVVTDGEPSDIDVDDRKYLVEDARAAVHELNRDGIDVFGVTLDSDAESYAQRIFGRRGSVQVRSINRLPDVLPMIYLRLAS</sequence>
<accession>A0A371XCS0</accession>
<evidence type="ECO:0000313" key="3">
    <source>
        <dbReference type="EMBL" id="RFC66993.1"/>
    </source>
</evidence>
<dbReference type="EMBL" id="QURN01000010">
    <property type="protein sequence ID" value="RFC66993.1"/>
    <property type="molecule type" value="Genomic_DNA"/>
</dbReference>
<evidence type="ECO:0000259" key="2">
    <source>
        <dbReference type="PROSITE" id="PS50234"/>
    </source>
</evidence>
<reference evidence="4" key="1">
    <citation type="submission" date="2018-08" db="EMBL/GenBank/DDBJ databases">
        <authorList>
            <person name="Im W.T."/>
        </authorList>
    </citation>
    <scope>NUCLEOTIDE SEQUENCE [LARGE SCALE GENOMIC DNA]</scope>
    <source>
        <strain evidence="4">LA-28</strain>
    </source>
</reference>
<dbReference type="InterPro" id="IPR051928">
    <property type="entry name" value="NorD/CobT"/>
</dbReference>
<feature type="region of interest" description="Disordered" evidence="1">
    <location>
        <begin position="407"/>
        <end position="432"/>
    </location>
</feature>
<dbReference type="SUPFAM" id="SSF53300">
    <property type="entry name" value="vWA-like"/>
    <property type="match status" value="1"/>
</dbReference>
<evidence type="ECO:0000256" key="1">
    <source>
        <dbReference type="SAM" id="MobiDB-lite"/>
    </source>
</evidence>
<keyword evidence="4" id="KW-1185">Reference proteome</keyword>
<gene>
    <name evidence="3" type="ORF">DY251_14245</name>
</gene>
<proteinExistence type="predicted"/>
<organism evidence="3 4">
    <name type="scientific">Mesorhizobium denitrificans</name>
    <dbReference type="NCBI Taxonomy" id="2294114"/>
    <lineage>
        <taxon>Bacteria</taxon>
        <taxon>Pseudomonadati</taxon>
        <taxon>Pseudomonadota</taxon>
        <taxon>Alphaproteobacteria</taxon>
        <taxon>Hyphomicrobiales</taxon>
        <taxon>Phyllobacteriaceae</taxon>
        <taxon>Mesorhizobium</taxon>
    </lineage>
</organism>
<feature type="domain" description="VWFA" evidence="2">
    <location>
        <begin position="544"/>
        <end position="732"/>
    </location>
</feature>